<keyword evidence="2" id="KW-1185">Reference proteome</keyword>
<evidence type="ECO:0000313" key="1">
    <source>
        <dbReference type="EMBL" id="CAG8484663.1"/>
    </source>
</evidence>
<dbReference type="EMBL" id="CAJVQB010000366">
    <property type="protein sequence ID" value="CAG8484663.1"/>
    <property type="molecule type" value="Genomic_DNA"/>
</dbReference>
<dbReference type="SUPFAM" id="SSF54695">
    <property type="entry name" value="POZ domain"/>
    <property type="match status" value="1"/>
</dbReference>
<reference evidence="1 2" key="1">
    <citation type="submission" date="2021-06" db="EMBL/GenBank/DDBJ databases">
        <authorList>
            <person name="Kallberg Y."/>
            <person name="Tangrot J."/>
            <person name="Rosling A."/>
        </authorList>
    </citation>
    <scope>NUCLEOTIDE SEQUENCE [LARGE SCALE GENOMIC DNA]</scope>
    <source>
        <strain evidence="1 2">120-4 pot B 10/14</strain>
    </source>
</reference>
<dbReference type="Proteomes" id="UP000789901">
    <property type="component" value="Unassembled WGS sequence"/>
</dbReference>
<evidence type="ECO:0000313" key="2">
    <source>
        <dbReference type="Proteomes" id="UP000789901"/>
    </source>
</evidence>
<gene>
    <name evidence="1" type="ORF">GMARGA_LOCUS1418</name>
</gene>
<accession>A0ABM8VZA7</accession>
<name>A0ABM8VZA7_GIGMA</name>
<dbReference type="Gene3D" id="3.30.710.10">
    <property type="entry name" value="Potassium Channel Kv1.1, Chain A"/>
    <property type="match status" value="1"/>
</dbReference>
<protein>
    <submittedName>
        <fullName evidence="1">16950_t:CDS:1</fullName>
    </submittedName>
</protein>
<dbReference type="InterPro" id="IPR011333">
    <property type="entry name" value="SKP1/BTB/POZ_sf"/>
</dbReference>
<comment type="caution">
    <text evidence="1">The sequence shown here is derived from an EMBL/GenBank/DDBJ whole genome shotgun (WGS) entry which is preliminary data.</text>
</comment>
<sequence>MDSTFFADIANDYKKLYETKEILHTRSAYFHSIFSSNWAEKTKDVINLQVQNGAIILELLIATNELKIQKLMDHIQEFFIKYCYDFMKQDSVKVLHVVTRNEAFSELKKVSLETIYKEQFITKVWPFRRLFPDNWVENINTHFL</sequence>
<organism evidence="1 2">
    <name type="scientific">Gigaspora margarita</name>
    <dbReference type="NCBI Taxonomy" id="4874"/>
    <lineage>
        <taxon>Eukaryota</taxon>
        <taxon>Fungi</taxon>
        <taxon>Fungi incertae sedis</taxon>
        <taxon>Mucoromycota</taxon>
        <taxon>Glomeromycotina</taxon>
        <taxon>Glomeromycetes</taxon>
        <taxon>Diversisporales</taxon>
        <taxon>Gigasporaceae</taxon>
        <taxon>Gigaspora</taxon>
    </lineage>
</organism>
<proteinExistence type="predicted"/>